<sequence>MSEAIRETSGMNAPYAENSLYDGNDVMTRHATLHASVGKKPRKVSCLSCVQRKVRCDGQPGTTCKRCESAERPCRYRSHVDGAETTAGFPAPCMQQQQQQPVSSQLAPARPFHPNGHNAGAVAAHALPALPVESRGPLGNAAPDATLAFAVDHAQGFSADPSESFFGWDLEHAGSDDMDFLGLPLLDWFPTTTGAETTNIAISEPSAARDDPESPSSQLIRDAQPPDTPWPHVYRPSENDAEINLSPAAPKTPSILQQLSPSPVNEGCRQAIISLVNTTHQPNWPAVDAACFPSAQTLSVCVNLYFRHFHDGLPILRRVADLPGGGDSSPAVASPVLLLAVAAIGAMYARDTLRSSALALNELARRAISSLRESNRSASFSVPVVQASLLQSVFGLFCGSRMLYQHAEMSRGSLVTAARRMHLLRPGLSFVDELQKGTGAPTQEQRELAAAADDERRNLGWGIYLYDMQISALLNIPPLFSISEINVPLPADTHAESNSQYATESPPSFRAVLDVLLSTGELQHSLGSFSLSIMANTLYRLCTDAAAVEAIFTNVPAPGDGRYRLEFPATFKHNPQQLLDELSVSCHSLHALPNSLTIGVCALSHLGHMQFTWPGFLNNIKIAAGKSGTEESKATAREWIQSRIQDDPAGARFILAQAGQLSAVLARYPFDAPAETVLGLDVALTFWALLKFSDNLGGEGQKSFSVFWSTCDDASEWARNGGAVYFQGLGDLGQLTSAKCLAIFRQRMDIMSWGLADRFKQVLLNLEREEQAP</sequence>
<evidence type="ECO:0000256" key="3">
    <source>
        <dbReference type="ARBA" id="ARBA00023015"/>
    </source>
</evidence>
<organism evidence="8 9">
    <name type="scientific">Cordyceps militaris</name>
    <name type="common">Caterpillar fungus</name>
    <name type="synonym">Clavaria militaris</name>
    <dbReference type="NCBI Taxonomy" id="73501"/>
    <lineage>
        <taxon>Eukaryota</taxon>
        <taxon>Fungi</taxon>
        <taxon>Dikarya</taxon>
        <taxon>Ascomycota</taxon>
        <taxon>Pezizomycotina</taxon>
        <taxon>Sordariomycetes</taxon>
        <taxon>Hypocreomycetidae</taxon>
        <taxon>Hypocreales</taxon>
        <taxon>Cordycipitaceae</taxon>
        <taxon>Cordyceps</taxon>
    </lineage>
</organism>
<gene>
    <name evidence="8" type="ORF">A9K55_004651</name>
</gene>
<dbReference type="AlphaFoldDB" id="A0A2H4SL75"/>
<feature type="domain" description="Zn(2)-C6 fungal-type" evidence="7">
    <location>
        <begin position="45"/>
        <end position="76"/>
    </location>
</feature>
<evidence type="ECO:0000259" key="7">
    <source>
        <dbReference type="PROSITE" id="PS50048"/>
    </source>
</evidence>
<name>A0A2H4SL75_CORMI</name>
<dbReference type="InterPro" id="IPR001138">
    <property type="entry name" value="Zn2Cys6_DnaBD"/>
</dbReference>
<dbReference type="GO" id="GO:0006351">
    <property type="term" value="P:DNA-templated transcription"/>
    <property type="evidence" value="ECO:0007669"/>
    <property type="project" value="InterPro"/>
</dbReference>
<dbReference type="VEuPathDB" id="FungiDB:CCM_01683"/>
<evidence type="ECO:0000313" key="9">
    <source>
        <dbReference type="Proteomes" id="UP000323067"/>
    </source>
</evidence>
<keyword evidence="5" id="KW-0539">Nucleus</keyword>
<keyword evidence="3" id="KW-0805">Transcription regulation</keyword>
<dbReference type="CDD" id="cd00067">
    <property type="entry name" value="GAL4"/>
    <property type="match status" value="1"/>
</dbReference>
<dbReference type="InterPro" id="IPR036864">
    <property type="entry name" value="Zn2-C6_fun-type_DNA-bd_sf"/>
</dbReference>
<feature type="region of interest" description="Disordered" evidence="6">
    <location>
        <begin position="199"/>
        <end position="229"/>
    </location>
</feature>
<reference evidence="8 9" key="1">
    <citation type="journal article" date="2017" name="BMC Genomics">
        <title>Chromosome level assembly and secondary metabolite potential of the parasitic fungus Cordyceps militaris.</title>
        <authorList>
            <person name="Kramer G.J."/>
            <person name="Nodwell J.R."/>
        </authorList>
    </citation>
    <scope>NUCLEOTIDE SEQUENCE [LARGE SCALE GENOMIC DNA]</scope>
    <source>
        <strain evidence="8 9">ATCC 34164</strain>
    </source>
</reference>
<keyword evidence="2" id="KW-0862">Zinc</keyword>
<dbReference type="SMART" id="SM00906">
    <property type="entry name" value="Fungal_trans"/>
    <property type="match status" value="1"/>
</dbReference>
<proteinExistence type="predicted"/>
<dbReference type="OrthoDB" id="1405595at2759"/>
<dbReference type="SMART" id="SM00066">
    <property type="entry name" value="GAL4"/>
    <property type="match status" value="1"/>
</dbReference>
<dbReference type="PANTHER" id="PTHR47660">
    <property type="entry name" value="TRANSCRIPTION FACTOR WITH C2H2 AND ZN(2)-CYS(6) DNA BINDING DOMAIN (EUROFUNG)-RELATED-RELATED"/>
    <property type="match status" value="1"/>
</dbReference>
<evidence type="ECO:0000313" key="8">
    <source>
        <dbReference type="EMBL" id="ATY63860.1"/>
    </source>
</evidence>
<evidence type="ECO:0000256" key="5">
    <source>
        <dbReference type="ARBA" id="ARBA00023242"/>
    </source>
</evidence>
<keyword evidence="1" id="KW-0479">Metal-binding</keyword>
<dbReference type="PROSITE" id="PS50048">
    <property type="entry name" value="ZN2_CY6_FUNGAL_2"/>
    <property type="match status" value="1"/>
</dbReference>
<protein>
    <submittedName>
        <fullName evidence="8">Fungal transcriptional regulatory</fullName>
    </submittedName>
</protein>
<evidence type="ECO:0000256" key="2">
    <source>
        <dbReference type="ARBA" id="ARBA00022833"/>
    </source>
</evidence>
<dbReference type="EMBL" id="CP023325">
    <property type="protein sequence ID" value="ATY63860.1"/>
    <property type="molecule type" value="Genomic_DNA"/>
</dbReference>
<dbReference type="GO" id="GO:0000981">
    <property type="term" value="F:DNA-binding transcription factor activity, RNA polymerase II-specific"/>
    <property type="evidence" value="ECO:0007669"/>
    <property type="project" value="InterPro"/>
</dbReference>
<dbReference type="Pfam" id="PF00172">
    <property type="entry name" value="Zn_clus"/>
    <property type="match status" value="1"/>
</dbReference>
<evidence type="ECO:0000256" key="4">
    <source>
        <dbReference type="ARBA" id="ARBA00023163"/>
    </source>
</evidence>
<evidence type="ECO:0000256" key="6">
    <source>
        <dbReference type="SAM" id="MobiDB-lite"/>
    </source>
</evidence>
<accession>A0A2H4SL75</accession>
<evidence type="ECO:0000256" key="1">
    <source>
        <dbReference type="ARBA" id="ARBA00022723"/>
    </source>
</evidence>
<dbReference type="Gene3D" id="4.10.240.10">
    <property type="entry name" value="Zn(2)-C6 fungal-type DNA-binding domain"/>
    <property type="match status" value="1"/>
</dbReference>
<dbReference type="SUPFAM" id="SSF57701">
    <property type="entry name" value="Zn2/Cys6 DNA-binding domain"/>
    <property type="match status" value="1"/>
</dbReference>
<dbReference type="GO" id="GO:0008270">
    <property type="term" value="F:zinc ion binding"/>
    <property type="evidence" value="ECO:0007669"/>
    <property type="project" value="InterPro"/>
</dbReference>
<dbReference type="PANTHER" id="PTHR47660:SF2">
    <property type="entry name" value="TRANSCRIPTION FACTOR WITH C2H2 AND ZN(2)-CYS(6) DNA BINDING DOMAIN (EUROFUNG)"/>
    <property type="match status" value="1"/>
</dbReference>
<dbReference type="GO" id="GO:0003677">
    <property type="term" value="F:DNA binding"/>
    <property type="evidence" value="ECO:0007669"/>
    <property type="project" value="InterPro"/>
</dbReference>
<dbReference type="InterPro" id="IPR007219">
    <property type="entry name" value="XnlR_reg_dom"/>
</dbReference>
<dbReference type="Proteomes" id="UP000323067">
    <property type="component" value="Chromosome v"/>
</dbReference>
<dbReference type="Pfam" id="PF04082">
    <property type="entry name" value="Fungal_trans"/>
    <property type="match status" value="1"/>
</dbReference>
<dbReference type="CDD" id="cd12148">
    <property type="entry name" value="fungal_TF_MHR"/>
    <property type="match status" value="1"/>
</dbReference>
<keyword evidence="4" id="KW-0804">Transcription</keyword>
<dbReference type="VEuPathDB" id="FungiDB:A9K55_004651"/>